<dbReference type="InterPro" id="IPR014710">
    <property type="entry name" value="RmlC-like_jellyroll"/>
</dbReference>
<proteinExistence type="predicted"/>
<dbReference type="InterPro" id="IPR010282">
    <property type="entry name" value="Uncharacterised_HutD/Ves"/>
</dbReference>
<dbReference type="SUPFAM" id="SSF51182">
    <property type="entry name" value="RmlC-like cupins"/>
    <property type="match status" value="1"/>
</dbReference>
<dbReference type="AlphaFoldDB" id="A0A1H4HF22"/>
<dbReference type="OrthoDB" id="9800082at2"/>
<dbReference type="STRING" id="83784.SAMN05192564_108102"/>
<accession>A0A1H4HF22</accession>
<protein>
    <recommendedName>
        <fullName evidence="3">Various environmental stresses-induced protein Ves</fullName>
    </recommendedName>
</protein>
<dbReference type="Proteomes" id="UP000198638">
    <property type="component" value="Unassembled WGS sequence"/>
</dbReference>
<sequence>MSAVDVRLIASVPEEPWRNGGGVTRTLATGSGQWRISLAEIERDGPYSRFEAFSRTSLVLRGGGVTLRDRNAVVQLKPFEAVEYDGDIAWNAFLVEGPVTALNVMSVRGRYRTRVRTITDSIDVRPSCMTVVVVVALDGGCTFYEPGTHLAGSVEPGQMVVVNDVTRPLRLAPMVTPPATRAQGKLAVLVTIEPSGVRIND</sequence>
<gene>
    <name evidence="1" type="ORF">SAMN05192564_108102</name>
</gene>
<keyword evidence="2" id="KW-1185">Reference proteome</keyword>
<dbReference type="Pfam" id="PF05962">
    <property type="entry name" value="HutD"/>
    <property type="match status" value="1"/>
</dbReference>
<dbReference type="Gene3D" id="2.60.120.10">
    <property type="entry name" value="Jelly Rolls"/>
    <property type="match status" value="1"/>
</dbReference>
<organism evidence="1 2">
    <name type="scientific">Paraburkholderia sartisoli</name>
    <dbReference type="NCBI Taxonomy" id="83784"/>
    <lineage>
        <taxon>Bacteria</taxon>
        <taxon>Pseudomonadati</taxon>
        <taxon>Pseudomonadota</taxon>
        <taxon>Betaproteobacteria</taxon>
        <taxon>Burkholderiales</taxon>
        <taxon>Burkholderiaceae</taxon>
        <taxon>Paraburkholderia</taxon>
    </lineage>
</organism>
<evidence type="ECO:0000313" key="2">
    <source>
        <dbReference type="Proteomes" id="UP000198638"/>
    </source>
</evidence>
<evidence type="ECO:0000313" key="1">
    <source>
        <dbReference type="EMBL" id="SEB19638.1"/>
    </source>
</evidence>
<evidence type="ECO:0008006" key="3">
    <source>
        <dbReference type="Google" id="ProtNLM"/>
    </source>
</evidence>
<dbReference type="RefSeq" id="WP_090536551.1">
    <property type="nucleotide sequence ID" value="NZ_FNRQ01000008.1"/>
</dbReference>
<dbReference type="PANTHER" id="PTHR37943:SF1">
    <property type="entry name" value="PROTEIN VES"/>
    <property type="match status" value="1"/>
</dbReference>
<dbReference type="EMBL" id="FNRQ01000008">
    <property type="protein sequence ID" value="SEB19638.1"/>
    <property type="molecule type" value="Genomic_DNA"/>
</dbReference>
<dbReference type="InterPro" id="IPR011051">
    <property type="entry name" value="RmlC_Cupin_sf"/>
</dbReference>
<reference evidence="2" key="1">
    <citation type="submission" date="2016-10" db="EMBL/GenBank/DDBJ databases">
        <authorList>
            <person name="Varghese N."/>
            <person name="Submissions S."/>
        </authorList>
    </citation>
    <scope>NUCLEOTIDE SEQUENCE [LARGE SCALE GENOMIC DNA]</scope>
    <source>
        <strain evidence="2">LMG 24000</strain>
    </source>
</reference>
<dbReference type="PANTHER" id="PTHR37943">
    <property type="entry name" value="PROTEIN VES"/>
    <property type="match status" value="1"/>
</dbReference>
<name>A0A1H4HF22_9BURK</name>